<evidence type="ECO:0000256" key="2">
    <source>
        <dbReference type="SAM" id="SignalP"/>
    </source>
</evidence>
<sequence length="260" mass="28790">MPHSIVSLVFYPIVTFTLLLLPHSVLNLAPGVPYTPQEMKAAREAALKWHNILRKWHNTTSMTLDDKLNEAAQTAANNLVPLGKMKHNSSGENLYTASHSGNKRFDATAQTEGATKAWYFEICDTKTWPTGQLNHFTQVVWADSVKLGIGVATDKDNSAIFVVGRYEPFGNYVGEYDIGVKKLVCKKTAICNGLHPKVISGESDNCLENKKGSADEMEDEVEEKAGKKSCAPWGWGKSYQFFVFACCLGVINLHIIVTYD</sequence>
<keyword evidence="1" id="KW-0472">Membrane</keyword>
<organism evidence="4 5">
    <name type="scientific">Folsomia candida</name>
    <name type="common">Springtail</name>
    <dbReference type="NCBI Taxonomy" id="158441"/>
    <lineage>
        <taxon>Eukaryota</taxon>
        <taxon>Metazoa</taxon>
        <taxon>Ecdysozoa</taxon>
        <taxon>Arthropoda</taxon>
        <taxon>Hexapoda</taxon>
        <taxon>Collembola</taxon>
        <taxon>Entomobryomorpha</taxon>
        <taxon>Isotomoidea</taxon>
        <taxon>Isotomidae</taxon>
        <taxon>Proisotominae</taxon>
        <taxon>Folsomia</taxon>
    </lineage>
</organism>
<feature type="domain" description="SCP" evidence="3">
    <location>
        <begin position="41"/>
        <end position="174"/>
    </location>
</feature>
<dbReference type="PRINTS" id="PR00837">
    <property type="entry name" value="V5TPXLIKE"/>
</dbReference>
<dbReference type="Proteomes" id="UP000198287">
    <property type="component" value="Unassembled WGS sequence"/>
</dbReference>
<evidence type="ECO:0000313" key="5">
    <source>
        <dbReference type="Proteomes" id="UP000198287"/>
    </source>
</evidence>
<feature type="signal peptide" evidence="2">
    <location>
        <begin position="1"/>
        <end position="27"/>
    </location>
</feature>
<dbReference type="InterPro" id="IPR014044">
    <property type="entry name" value="CAP_dom"/>
</dbReference>
<dbReference type="SUPFAM" id="SSF55797">
    <property type="entry name" value="PR-1-like"/>
    <property type="match status" value="1"/>
</dbReference>
<proteinExistence type="predicted"/>
<name>A0A226DFT7_FOLCA</name>
<dbReference type="SMART" id="SM00198">
    <property type="entry name" value="SCP"/>
    <property type="match status" value="1"/>
</dbReference>
<dbReference type="Pfam" id="PF00188">
    <property type="entry name" value="CAP"/>
    <property type="match status" value="1"/>
</dbReference>
<evidence type="ECO:0000259" key="3">
    <source>
        <dbReference type="SMART" id="SM00198"/>
    </source>
</evidence>
<accession>A0A226DFT7</accession>
<evidence type="ECO:0000313" key="4">
    <source>
        <dbReference type="EMBL" id="OXA43441.1"/>
    </source>
</evidence>
<dbReference type="InterPro" id="IPR034113">
    <property type="entry name" value="SCP_GAPR1-like"/>
</dbReference>
<protein>
    <submittedName>
        <fullName evidence="4">Golgi-associated plant pathogenesis-related protein 1</fullName>
    </submittedName>
</protein>
<reference evidence="4 5" key="1">
    <citation type="submission" date="2015-12" db="EMBL/GenBank/DDBJ databases">
        <title>The genome of Folsomia candida.</title>
        <authorList>
            <person name="Faddeeva A."/>
            <person name="Derks M.F."/>
            <person name="Anvar Y."/>
            <person name="Smit S."/>
            <person name="Van Straalen N."/>
            <person name="Roelofs D."/>
        </authorList>
    </citation>
    <scope>NUCLEOTIDE SEQUENCE [LARGE SCALE GENOMIC DNA]</scope>
    <source>
        <strain evidence="4 5">VU population</strain>
        <tissue evidence="4">Whole body</tissue>
    </source>
</reference>
<dbReference type="AlphaFoldDB" id="A0A226DFT7"/>
<evidence type="ECO:0000256" key="1">
    <source>
        <dbReference type="SAM" id="Phobius"/>
    </source>
</evidence>
<keyword evidence="1" id="KW-1133">Transmembrane helix</keyword>
<dbReference type="EMBL" id="LNIX01000022">
    <property type="protein sequence ID" value="OXA43441.1"/>
    <property type="molecule type" value="Genomic_DNA"/>
</dbReference>
<dbReference type="OrthoDB" id="337038at2759"/>
<keyword evidence="5" id="KW-1185">Reference proteome</keyword>
<feature type="chain" id="PRO_5013189122" evidence="2">
    <location>
        <begin position="28"/>
        <end position="260"/>
    </location>
</feature>
<dbReference type="PANTHER" id="PTHR10334">
    <property type="entry name" value="CYSTEINE-RICH SECRETORY PROTEIN-RELATED"/>
    <property type="match status" value="1"/>
</dbReference>
<dbReference type="Gene3D" id="3.40.33.10">
    <property type="entry name" value="CAP"/>
    <property type="match status" value="1"/>
</dbReference>
<keyword evidence="1" id="KW-0812">Transmembrane</keyword>
<dbReference type="InterPro" id="IPR035940">
    <property type="entry name" value="CAP_sf"/>
</dbReference>
<comment type="caution">
    <text evidence="4">The sequence shown here is derived from an EMBL/GenBank/DDBJ whole genome shotgun (WGS) entry which is preliminary data.</text>
</comment>
<feature type="transmembrane region" description="Helical" evidence="1">
    <location>
        <begin position="239"/>
        <end position="259"/>
    </location>
</feature>
<gene>
    <name evidence="4" type="ORF">Fcan01_21827</name>
</gene>
<dbReference type="InterPro" id="IPR001283">
    <property type="entry name" value="CRISP-related"/>
</dbReference>
<keyword evidence="2" id="KW-0732">Signal</keyword>
<dbReference type="CDD" id="cd05382">
    <property type="entry name" value="CAP_GAPR1-like"/>
    <property type="match status" value="1"/>
</dbReference>